<evidence type="ECO:0000313" key="1">
    <source>
        <dbReference type="EMBL" id="KIM36237.1"/>
    </source>
</evidence>
<proteinExistence type="predicted"/>
<reference evidence="2" key="2">
    <citation type="submission" date="2015-01" db="EMBL/GenBank/DDBJ databases">
        <title>Evolutionary Origins and Diversification of the Mycorrhizal Mutualists.</title>
        <authorList>
            <consortium name="DOE Joint Genome Institute"/>
            <consortium name="Mycorrhizal Genomics Consortium"/>
            <person name="Kohler A."/>
            <person name="Kuo A."/>
            <person name="Nagy L.G."/>
            <person name="Floudas D."/>
            <person name="Copeland A."/>
            <person name="Barry K.W."/>
            <person name="Cichocki N."/>
            <person name="Veneault-Fourrey C."/>
            <person name="LaButti K."/>
            <person name="Lindquist E.A."/>
            <person name="Lipzen A."/>
            <person name="Lundell T."/>
            <person name="Morin E."/>
            <person name="Murat C."/>
            <person name="Riley R."/>
            <person name="Ohm R."/>
            <person name="Sun H."/>
            <person name="Tunlid A."/>
            <person name="Henrissat B."/>
            <person name="Grigoriev I.V."/>
            <person name="Hibbett D.S."/>
            <person name="Martin F."/>
        </authorList>
    </citation>
    <scope>NUCLEOTIDE SEQUENCE [LARGE SCALE GENOMIC DNA]</scope>
    <source>
        <strain evidence="2">h7</strain>
    </source>
</reference>
<dbReference type="EMBL" id="KN831807">
    <property type="protein sequence ID" value="KIM36237.1"/>
    <property type="molecule type" value="Genomic_DNA"/>
</dbReference>
<protein>
    <submittedName>
        <fullName evidence="1">Uncharacterized protein</fullName>
    </submittedName>
</protein>
<reference evidence="1 2" key="1">
    <citation type="submission" date="2014-04" db="EMBL/GenBank/DDBJ databases">
        <authorList>
            <consortium name="DOE Joint Genome Institute"/>
            <person name="Kuo A."/>
            <person name="Gay G."/>
            <person name="Dore J."/>
            <person name="Kohler A."/>
            <person name="Nagy L.G."/>
            <person name="Floudas D."/>
            <person name="Copeland A."/>
            <person name="Barry K.W."/>
            <person name="Cichocki N."/>
            <person name="Veneault-Fourrey C."/>
            <person name="LaButti K."/>
            <person name="Lindquist E.A."/>
            <person name="Lipzen A."/>
            <person name="Lundell T."/>
            <person name="Morin E."/>
            <person name="Murat C."/>
            <person name="Sun H."/>
            <person name="Tunlid A."/>
            <person name="Henrissat B."/>
            <person name="Grigoriev I.V."/>
            <person name="Hibbett D.S."/>
            <person name="Martin F."/>
            <person name="Nordberg H.P."/>
            <person name="Cantor M.N."/>
            <person name="Hua S.X."/>
        </authorList>
    </citation>
    <scope>NUCLEOTIDE SEQUENCE [LARGE SCALE GENOMIC DNA]</scope>
    <source>
        <strain evidence="2">h7</strain>
    </source>
</reference>
<dbReference type="InterPro" id="IPR043519">
    <property type="entry name" value="NT_sf"/>
</dbReference>
<dbReference type="AlphaFoldDB" id="A0A0C2Y5B4"/>
<name>A0A0C2Y5B4_HEBCY</name>
<accession>A0A0C2Y5B4</accession>
<dbReference type="Proteomes" id="UP000053424">
    <property type="component" value="Unassembled WGS sequence"/>
</dbReference>
<sequence length="364" mass="41851">MKISLFLLKRAYSISPELFPYIDFLIYRCKQKGYLPSLDNSPVAEIEDPTFVAHVDRREPLDESATSLNVLKIPLASQASTSLIDAIPPAAPIIHQGSPRQQTITYALSRTEVVYHIANQVVDILRRICVECAIFGSLGCHLYGNERSPNDIDILALPPTGIHITAEWLKRAIVKLDSENFCLERPKDPKATFRILYFTVDDKLAPPNAFHKNKCKIDILFPNTLHLPSLSKNEIKWQHGLPVIPFSVLLLQKLQGWDDHRKMSEYYKYEKQYMDASDVQNLLKLEHIVSLRFSKPWWDRRFFSQEFQVLSLRRVEDFCGEYPASKEEWARLGFRVPNERGVAARWLAGSVLASEWVCFQCTNS</sequence>
<dbReference type="OrthoDB" id="3133286at2759"/>
<organism evidence="1 2">
    <name type="scientific">Hebeloma cylindrosporum</name>
    <dbReference type="NCBI Taxonomy" id="76867"/>
    <lineage>
        <taxon>Eukaryota</taxon>
        <taxon>Fungi</taxon>
        <taxon>Dikarya</taxon>
        <taxon>Basidiomycota</taxon>
        <taxon>Agaricomycotina</taxon>
        <taxon>Agaricomycetes</taxon>
        <taxon>Agaricomycetidae</taxon>
        <taxon>Agaricales</taxon>
        <taxon>Agaricineae</taxon>
        <taxon>Hymenogastraceae</taxon>
        <taxon>Hebeloma</taxon>
    </lineage>
</organism>
<gene>
    <name evidence="1" type="ORF">M413DRAFT_78503</name>
</gene>
<dbReference type="SUPFAM" id="SSF81301">
    <property type="entry name" value="Nucleotidyltransferase"/>
    <property type="match status" value="1"/>
</dbReference>
<evidence type="ECO:0000313" key="2">
    <source>
        <dbReference type="Proteomes" id="UP000053424"/>
    </source>
</evidence>
<dbReference type="HOGENOM" id="CLU_760876_0_0_1"/>
<dbReference type="Gene3D" id="3.30.460.40">
    <property type="match status" value="1"/>
</dbReference>
<keyword evidence="2" id="KW-1185">Reference proteome</keyword>